<keyword evidence="5" id="KW-1185">Reference proteome</keyword>
<proteinExistence type="predicted"/>
<gene>
    <name evidence="3" type="ORF">FRZ40_03990</name>
    <name evidence="2" type="ORF">V4C56_35070</name>
</gene>
<evidence type="ECO:0000313" key="5">
    <source>
        <dbReference type="Proteomes" id="UP001481677"/>
    </source>
</evidence>
<reference evidence="2 5" key="3">
    <citation type="submission" date="2024-01" db="EMBL/GenBank/DDBJ databases">
        <title>The diversity of rhizobia nodulating Mimosa spp. in eleven states of Brazil covering several biomes is determined by host plant, location, and edaphic factors.</title>
        <authorList>
            <person name="Rouws L."/>
            <person name="Barauna A."/>
            <person name="Beukes C."/>
            <person name="De Faria S.M."/>
            <person name="Gross E."/>
            <person name="Dos Reis Junior F.B."/>
            <person name="Simon M."/>
            <person name="Maluk M."/>
            <person name="Odee D.W."/>
            <person name="Kenicer G."/>
            <person name="Young J.P.W."/>
            <person name="Reis V.M."/>
            <person name="Zilli J."/>
            <person name="James E.K."/>
        </authorList>
    </citation>
    <scope>NUCLEOTIDE SEQUENCE [LARGE SCALE GENOMIC DNA]</scope>
    <source>
        <strain evidence="2 5">JPY530</strain>
    </source>
</reference>
<dbReference type="RefSeq" id="WP_147233437.1">
    <property type="nucleotide sequence ID" value="NZ_JAZHFZ010000039.1"/>
</dbReference>
<dbReference type="AlphaFoldDB" id="A0A5C6VQG7"/>
<comment type="caution">
    <text evidence="3">The sequence shown here is derived from an EMBL/GenBank/DDBJ whole genome shotgun (WGS) entry which is preliminary data.</text>
</comment>
<protein>
    <submittedName>
        <fullName evidence="3">Uncharacterized protein</fullName>
    </submittedName>
</protein>
<organism evidence="3 4">
    <name type="scientific">Paraburkholderia azotifigens</name>
    <dbReference type="NCBI Taxonomy" id="2057004"/>
    <lineage>
        <taxon>Bacteria</taxon>
        <taxon>Pseudomonadati</taxon>
        <taxon>Pseudomonadota</taxon>
        <taxon>Betaproteobacteria</taxon>
        <taxon>Burkholderiales</taxon>
        <taxon>Burkholderiaceae</taxon>
        <taxon>Paraburkholderia</taxon>
    </lineage>
</organism>
<feature type="region of interest" description="Disordered" evidence="1">
    <location>
        <begin position="126"/>
        <end position="179"/>
    </location>
</feature>
<accession>A0A5C6VQG7</accession>
<reference evidence="3 4" key="1">
    <citation type="journal article" date="2018" name="Int. J. Syst. Evol. Microbiol.">
        <title>Paraburkholderia azotifigens sp. nov., a nitrogen-fixing bacterium isolated from paddy soil.</title>
        <authorList>
            <person name="Choi G.M."/>
            <person name="Im W.T."/>
        </authorList>
    </citation>
    <scope>NUCLEOTIDE SEQUENCE [LARGE SCALE GENOMIC DNA]</scope>
    <source>
        <strain evidence="3 4">NF 2-5-3</strain>
    </source>
</reference>
<evidence type="ECO:0000313" key="4">
    <source>
        <dbReference type="Proteomes" id="UP000321776"/>
    </source>
</evidence>
<reference evidence="3" key="2">
    <citation type="submission" date="2019-08" db="EMBL/GenBank/DDBJ databases">
        <authorList>
            <person name="Im W.-T."/>
        </authorList>
    </citation>
    <scope>NUCLEOTIDE SEQUENCE</scope>
    <source>
        <strain evidence="3">NF 2-5-3</strain>
    </source>
</reference>
<dbReference type="EMBL" id="JAZHGA010000038">
    <property type="protein sequence ID" value="MEM5344836.1"/>
    <property type="molecule type" value="Genomic_DNA"/>
</dbReference>
<feature type="compositionally biased region" description="Basic and acidic residues" evidence="1">
    <location>
        <begin position="148"/>
        <end position="163"/>
    </location>
</feature>
<sequence>MKDAFERRALLLHLGDALQALDAALAADPSRHTLRHLLNAHAKLAAHTWIAAVSPDMKAADFAKRVSASFAAWPALLLEEQVDYPRLALAVRDHLFVDDPAGWRRYVDAIRNEVVWFGDALPPADTADPVSHAQTSDEADPLTNDTADIERAKEPGDGQRDNVESNGGLYPSWPWKPDV</sequence>
<dbReference type="EMBL" id="VOQS01000001">
    <property type="protein sequence ID" value="TXC86806.1"/>
    <property type="molecule type" value="Genomic_DNA"/>
</dbReference>
<name>A0A5C6VQG7_9BURK</name>
<dbReference type="Proteomes" id="UP001481677">
    <property type="component" value="Unassembled WGS sequence"/>
</dbReference>
<evidence type="ECO:0000313" key="2">
    <source>
        <dbReference type="EMBL" id="MEM5344836.1"/>
    </source>
</evidence>
<dbReference type="Proteomes" id="UP000321776">
    <property type="component" value="Unassembled WGS sequence"/>
</dbReference>
<evidence type="ECO:0000313" key="3">
    <source>
        <dbReference type="EMBL" id="TXC86806.1"/>
    </source>
</evidence>
<evidence type="ECO:0000256" key="1">
    <source>
        <dbReference type="SAM" id="MobiDB-lite"/>
    </source>
</evidence>